<dbReference type="Pfam" id="PF00400">
    <property type="entry name" value="WD40"/>
    <property type="match status" value="4"/>
</dbReference>
<protein>
    <recommendedName>
        <fullName evidence="6">Anaphase-promoting complex subunit 4 WD40 domain-containing protein</fullName>
    </recommendedName>
</protein>
<comment type="caution">
    <text evidence="4">The sequence shown here is derived from an EMBL/GenBank/DDBJ whole genome shotgun (WGS) entry which is preliminary data.</text>
</comment>
<evidence type="ECO:0008006" key="6">
    <source>
        <dbReference type="Google" id="ProtNLM"/>
    </source>
</evidence>
<accession>A0A9W4NCG5</accession>
<name>A0A9W4NCG5_9EURO</name>
<evidence type="ECO:0000313" key="4">
    <source>
        <dbReference type="EMBL" id="CAG8334042.1"/>
    </source>
</evidence>
<dbReference type="SUPFAM" id="SSF50978">
    <property type="entry name" value="WD40 repeat-like"/>
    <property type="match status" value="1"/>
</dbReference>
<reference evidence="4" key="1">
    <citation type="submission" date="2021-07" db="EMBL/GenBank/DDBJ databases">
        <authorList>
            <person name="Branca A.L. A."/>
        </authorList>
    </citation>
    <scope>NUCLEOTIDE SEQUENCE</scope>
</reference>
<dbReference type="AlphaFoldDB" id="A0A9W4NCG5"/>
<dbReference type="InterPro" id="IPR051510">
    <property type="entry name" value="SKI8"/>
</dbReference>
<proteinExistence type="predicted"/>
<dbReference type="CDD" id="cd00200">
    <property type="entry name" value="WD40"/>
    <property type="match status" value="1"/>
</dbReference>
<dbReference type="GO" id="GO:0032991">
    <property type="term" value="C:protein-containing complex"/>
    <property type="evidence" value="ECO:0007669"/>
    <property type="project" value="UniProtKB-ARBA"/>
</dbReference>
<gene>
    <name evidence="4" type="ORF">PSALAMII_LOCUS2720</name>
</gene>
<dbReference type="Proteomes" id="UP001152646">
    <property type="component" value="Unassembled WGS sequence"/>
</dbReference>
<dbReference type="PROSITE" id="PS50294">
    <property type="entry name" value="WD_REPEATS_REGION"/>
    <property type="match status" value="1"/>
</dbReference>
<dbReference type="PROSITE" id="PS50082">
    <property type="entry name" value="WD_REPEATS_2"/>
    <property type="match status" value="2"/>
</dbReference>
<dbReference type="PANTHER" id="PTHR44090">
    <property type="entry name" value="WD REPEAT-CONTAINING PROTEIN 61"/>
    <property type="match status" value="1"/>
</dbReference>
<evidence type="ECO:0000256" key="3">
    <source>
        <dbReference type="PROSITE-ProRule" id="PRU00221"/>
    </source>
</evidence>
<dbReference type="OrthoDB" id="10251741at2759"/>
<dbReference type="InterPro" id="IPR001680">
    <property type="entry name" value="WD40_rpt"/>
</dbReference>
<organism evidence="4 5">
    <name type="scientific">Penicillium salamii</name>
    <dbReference type="NCBI Taxonomy" id="1612424"/>
    <lineage>
        <taxon>Eukaryota</taxon>
        <taxon>Fungi</taxon>
        <taxon>Dikarya</taxon>
        <taxon>Ascomycota</taxon>
        <taxon>Pezizomycotina</taxon>
        <taxon>Eurotiomycetes</taxon>
        <taxon>Eurotiomycetidae</taxon>
        <taxon>Eurotiales</taxon>
        <taxon>Aspergillaceae</taxon>
        <taxon>Penicillium</taxon>
    </lineage>
</organism>
<feature type="repeat" description="WD" evidence="3">
    <location>
        <begin position="261"/>
        <end position="302"/>
    </location>
</feature>
<dbReference type="InterPro" id="IPR015943">
    <property type="entry name" value="WD40/YVTN_repeat-like_dom_sf"/>
</dbReference>
<evidence type="ECO:0000313" key="5">
    <source>
        <dbReference type="Proteomes" id="UP001152646"/>
    </source>
</evidence>
<keyword evidence="2" id="KW-0677">Repeat</keyword>
<evidence type="ECO:0000256" key="1">
    <source>
        <dbReference type="ARBA" id="ARBA00022574"/>
    </source>
</evidence>
<sequence length="384" mass="40993">MCHVPGILDPPSHRSPSPITITIVLRTAPAIQGGKDYLYSPSENVIASPQPEVAALSRWHGAPPKGIGLEVNLLAQSKQYLNWGSAENAHPMDIFSLAVTDKQTLTAGGSPDIKIHSTADADFPLVQSIDNAHNVGCHHIVTDGKGSRAISSGFDGKIKAWTCQDGYWAAEQKLTADLEAAKAWAIALSEDGQYLAGVNQEGRIKVWDLAADATQIRDHETKGSYGTCIDLSADGRFIATGHADGSVYIFTTETGRMPFSLAGLVKNVRTVAFSPAGKILAAAGDTRVIVLYDTASGEQIASFTGHTAWIMSLSWSSTGEYLLSSGFDGKIKVWSMQTKTCVATLSETDKAVWSVKWLPKTGKTEAFATVGENCSIAFYREATG</sequence>
<dbReference type="EMBL" id="CAJVPA010000110">
    <property type="protein sequence ID" value="CAG8334042.1"/>
    <property type="molecule type" value="Genomic_DNA"/>
</dbReference>
<dbReference type="SMART" id="SM00320">
    <property type="entry name" value="WD40"/>
    <property type="match status" value="6"/>
</dbReference>
<dbReference type="PANTHER" id="PTHR44090:SF1">
    <property type="entry name" value="SUPERKILLER COMPLEX PROTEIN 8"/>
    <property type="match status" value="1"/>
</dbReference>
<keyword evidence="1 3" id="KW-0853">WD repeat</keyword>
<feature type="repeat" description="WD" evidence="3">
    <location>
        <begin position="303"/>
        <end position="344"/>
    </location>
</feature>
<evidence type="ECO:0000256" key="2">
    <source>
        <dbReference type="ARBA" id="ARBA00022737"/>
    </source>
</evidence>
<dbReference type="GO" id="GO:0005634">
    <property type="term" value="C:nucleus"/>
    <property type="evidence" value="ECO:0007669"/>
    <property type="project" value="TreeGrafter"/>
</dbReference>
<dbReference type="Gene3D" id="2.130.10.10">
    <property type="entry name" value="YVTN repeat-like/Quinoprotein amine dehydrogenase"/>
    <property type="match status" value="1"/>
</dbReference>
<dbReference type="InterPro" id="IPR036322">
    <property type="entry name" value="WD40_repeat_dom_sf"/>
</dbReference>